<feature type="region of interest" description="Disordered" evidence="1">
    <location>
        <begin position="125"/>
        <end position="198"/>
    </location>
</feature>
<protein>
    <submittedName>
        <fullName evidence="2">Uncharacterized protein</fullName>
    </submittedName>
</protein>
<accession>A0A3P7IHG0</accession>
<gene>
    <name evidence="2" type="ORF">SVUK_LOCUS7659</name>
</gene>
<dbReference type="AlphaFoldDB" id="A0A3P7IHG0"/>
<feature type="compositionally biased region" description="Pro residues" evidence="1">
    <location>
        <begin position="65"/>
        <end position="85"/>
    </location>
</feature>
<evidence type="ECO:0000313" key="2">
    <source>
        <dbReference type="EMBL" id="VDM72661.1"/>
    </source>
</evidence>
<sequence length="273" mass="30242">MERIVREEKYIRDQTAAVDQSLRRCKALANIMVTMKKLAMVQDPTIQRTKKETNSSSAVTSPSPAQAPPPPAPLPPQSPPQPIPVVIPIHHQMSSNGNDQPQLAISSQFPANGSQVQALNTTKRTETYSNGSQPVTNGSHQNGPEIAAPYTPNISKNAPEQLPPVPQQPPLSPATELDNVLEEVSPSGIPPRPPSRYSVQDVRMKFQKPPELPDQIKSLIDEVARRASPGPDANERRHLCSRLDLEERQERLAEKQRQLRSQFQQLQQMTPLP</sequence>
<reference evidence="2 3" key="1">
    <citation type="submission" date="2018-11" db="EMBL/GenBank/DDBJ databases">
        <authorList>
            <consortium name="Pathogen Informatics"/>
        </authorList>
    </citation>
    <scope>NUCLEOTIDE SEQUENCE [LARGE SCALE GENOMIC DNA]</scope>
</reference>
<dbReference type="Proteomes" id="UP000270094">
    <property type="component" value="Unassembled WGS sequence"/>
</dbReference>
<feature type="compositionally biased region" description="Low complexity" evidence="1">
    <location>
        <begin position="259"/>
        <end position="273"/>
    </location>
</feature>
<feature type="compositionally biased region" description="Low complexity" evidence="1">
    <location>
        <begin position="55"/>
        <end position="64"/>
    </location>
</feature>
<organism evidence="2 3">
    <name type="scientific">Strongylus vulgaris</name>
    <name type="common">Blood worm</name>
    <dbReference type="NCBI Taxonomy" id="40348"/>
    <lineage>
        <taxon>Eukaryota</taxon>
        <taxon>Metazoa</taxon>
        <taxon>Ecdysozoa</taxon>
        <taxon>Nematoda</taxon>
        <taxon>Chromadorea</taxon>
        <taxon>Rhabditida</taxon>
        <taxon>Rhabditina</taxon>
        <taxon>Rhabditomorpha</taxon>
        <taxon>Strongyloidea</taxon>
        <taxon>Strongylidae</taxon>
        <taxon>Strongylus</taxon>
    </lineage>
</organism>
<feature type="region of interest" description="Disordered" evidence="1">
    <location>
        <begin position="251"/>
        <end position="273"/>
    </location>
</feature>
<evidence type="ECO:0000256" key="1">
    <source>
        <dbReference type="SAM" id="MobiDB-lite"/>
    </source>
</evidence>
<evidence type="ECO:0000313" key="3">
    <source>
        <dbReference type="Proteomes" id="UP000270094"/>
    </source>
</evidence>
<feature type="compositionally biased region" description="Polar residues" evidence="1">
    <location>
        <begin position="92"/>
        <end position="105"/>
    </location>
</feature>
<feature type="compositionally biased region" description="Polar residues" evidence="1">
    <location>
        <begin position="125"/>
        <end position="142"/>
    </location>
</feature>
<dbReference type="OrthoDB" id="5874548at2759"/>
<feature type="compositionally biased region" description="Pro residues" evidence="1">
    <location>
        <begin position="161"/>
        <end position="172"/>
    </location>
</feature>
<dbReference type="EMBL" id="UYYB01026545">
    <property type="protein sequence ID" value="VDM72661.1"/>
    <property type="molecule type" value="Genomic_DNA"/>
</dbReference>
<feature type="region of interest" description="Disordered" evidence="1">
    <location>
        <begin position="43"/>
        <end position="105"/>
    </location>
</feature>
<keyword evidence="3" id="KW-1185">Reference proteome</keyword>
<proteinExistence type="predicted"/>
<name>A0A3P7IHG0_STRVU</name>